<accession>A0A382MQN3</accession>
<dbReference type="AlphaFoldDB" id="A0A382MQN3"/>
<name>A0A382MQN3_9ZZZZ</name>
<organism evidence="1">
    <name type="scientific">marine metagenome</name>
    <dbReference type="NCBI Taxonomy" id="408172"/>
    <lineage>
        <taxon>unclassified sequences</taxon>
        <taxon>metagenomes</taxon>
        <taxon>ecological metagenomes</taxon>
    </lineage>
</organism>
<protein>
    <submittedName>
        <fullName evidence="1">Uncharacterized protein</fullName>
    </submittedName>
</protein>
<evidence type="ECO:0000313" key="1">
    <source>
        <dbReference type="EMBL" id="SVC51119.1"/>
    </source>
</evidence>
<proteinExistence type="predicted"/>
<gene>
    <name evidence="1" type="ORF">METZ01_LOCUS303973</name>
</gene>
<reference evidence="1" key="1">
    <citation type="submission" date="2018-05" db="EMBL/GenBank/DDBJ databases">
        <authorList>
            <person name="Lanie J.A."/>
            <person name="Ng W.-L."/>
            <person name="Kazmierczak K.M."/>
            <person name="Andrzejewski T.M."/>
            <person name="Davidsen T.M."/>
            <person name="Wayne K.J."/>
            <person name="Tettelin H."/>
            <person name="Glass J.I."/>
            <person name="Rusch D."/>
            <person name="Podicherti R."/>
            <person name="Tsui H.-C.T."/>
            <person name="Winkler M.E."/>
        </authorList>
    </citation>
    <scope>NUCLEOTIDE SEQUENCE</scope>
</reference>
<dbReference type="EMBL" id="UINC01095213">
    <property type="protein sequence ID" value="SVC51119.1"/>
    <property type="molecule type" value="Genomic_DNA"/>
</dbReference>
<sequence length="49" mass="5753">MIWNNNLAKTVIGLNYFFNNGSRVDARSKMRWLSALWHNRVNTDVNNSL</sequence>